<dbReference type="Gene3D" id="3.40.50.1000">
    <property type="entry name" value="HAD superfamily/HAD-like"/>
    <property type="match status" value="1"/>
</dbReference>
<gene>
    <name evidence="2" type="ORF">PF66_00175</name>
</gene>
<proteinExistence type="predicted"/>
<dbReference type="InterPro" id="IPR006384">
    <property type="entry name" value="HAD_hydro_PyrdxlP_Pase-like"/>
</dbReference>
<dbReference type="GO" id="GO:0000287">
    <property type="term" value="F:magnesium ion binding"/>
    <property type="evidence" value="ECO:0007669"/>
    <property type="project" value="TreeGrafter"/>
</dbReference>
<protein>
    <submittedName>
        <fullName evidence="2">Phosphoserine phosphatase/2,3-diketo-5-methylthio-1-phosphopentane phosphatase</fullName>
    </submittedName>
</protein>
<reference evidence="2 3" key="1">
    <citation type="journal article" date="2015" name="PLoS ONE">
        <title>Rice-Infecting Pseudomonas Genomes Are Highly Accessorized and Harbor Multiple Putative Virulence Mechanisms to Cause Sheath Brown Rot.</title>
        <authorList>
            <person name="Quibod I.L."/>
            <person name="Grande G."/>
            <person name="Oreiro E.G."/>
            <person name="Borja F.N."/>
            <person name="Dossa G.S."/>
            <person name="Mauleon R."/>
            <person name="Cruz C.V."/>
            <person name="Oliva R."/>
        </authorList>
    </citation>
    <scope>NUCLEOTIDE SEQUENCE [LARGE SCALE GENOMIC DNA]</scope>
    <source>
        <strain evidence="2 3">IRRI 6609</strain>
    </source>
</reference>
<dbReference type="InterPro" id="IPR036412">
    <property type="entry name" value="HAD-like_sf"/>
</dbReference>
<evidence type="ECO:0000313" key="3">
    <source>
        <dbReference type="Proteomes" id="UP000037931"/>
    </source>
</evidence>
<comment type="caution">
    <text evidence="2">The sequence shown here is derived from an EMBL/GenBank/DDBJ whole genome shotgun (WGS) entry which is preliminary data.</text>
</comment>
<accession>A0A0M9GK30</accession>
<dbReference type="GO" id="GO:0006564">
    <property type="term" value="P:L-serine biosynthetic process"/>
    <property type="evidence" value="ECO:0007669"/>
    <property type="project" value="TreeGrafter"/>
</dbReference>
<evidence type="ECO:0000313" key="2">
    <source>
        <dbReference type="EMBL" id="KPA93246.1"/>
    </source>
</evidence>
<keyword evidence="3" id="KW-1185">Reference proteome</keyword>
<sequence length="239" mass="26347">MMHWHIVCDFDGTISRTDAIDNILERFADPSWEAIEQEWLDGHIGSRECLSRQLALVKATPAELLAYFDTIDIDPDFPDFVDHVMSLGATIEVVSDGIEQGIARILSRNYVTLLPILANRLRQVDQNSWRIDFPHASDACRAASGNCKCKSTPKGKRVLVIGDGQSDMCVAGTADFVFAKGRLADHCERNGIPYARFESFGELPALLALLPSSEAANATTFALDGAENPSQTQELFHHV</sequence>
<dbReference type="Proteomes" id="UP000037931">
    <property type="component" value="Unassembled WGS sequence"/>
</dbReference>
<dbReference type="PANTHER" id="PTHR43344:SF21">
    <property type="entry name" value="POLYOL PHOSPHATE PHOSPHATASE PYP1"/>
    <property type="match status" value="1"/>
</dbReference>
<dbReference type="SUPFAM" id="SSF56784">
    <property type="entry name" value="HAD-like"/>
    <property type="match status" value="1"/>
</dbReference>
<dbReference type="Gene3D" id="3.90.1470.20">
    <property type="match status" value="1"/>
</dbReference>
<organism evidence="2 3">
    <name type="scientific">Pseudomonas asplenii</name>
    <dbReference type="NCBI Taxonomy" id="53407"/>
    <lineage>
        <taxon>Bacteria</taxon>
        <taxon>Pseudomonadati</taxon>
        <taxon>Pseudomonadota</taxon>
        <taxon>Gammaproteobacteria</taxon>
        <taxon>Pseudomonadales</taxon>
        <taxon>Pseudomonadaceae</taxon>
        <taxon>Pseudomonas</taxon>
    </lineage>
</organism>
<dbReference type="RefSeq" id="WP_054061672.1">
    <property type="nucleotide sequence ID" value="NZ_JSYZ01000001.1"/>
</dbReference>
<dbReference type="OrthoDB" id="9804940at2"/>
<dbReference type="PATRIC" id="fig|50340.43.peg.177"/>
<dbReference type="GO" id="GO:0036424">
    <property type="term" value="F:L-phosphoserine phosphatase activity"/>
    <property type="evidence" value="ECO:0007669"/>
    <property type="project" value="TreeGrafter"/>
</dbReference>
<dbReference type="Pfam" id="PF12710">
    <property type="entry name" value="HAD"/>
    <property type="match status" value="1"/>
</dbReference>
<dbReference type="InterPro" id="IPR023214">
    <property type="entry name" value="HAD_sf"/>
</dbReference>
<evidence type="ECO:0000256" key="1">
    <source>
        <dbReference type="ARBA" id="ARBA00022801"/>
    </source>
</evidence>
<dbReference type="STRING" id="50340.PF66_00175"/>
<name>A0A0M9GK30_9PSED</name>
<keyword evidence="1" id="KW-0378">Hydrolase</keyword>
<dbReference type="InterPro" id="IPR050582">
    <property type="entry name" value="HAD-like_SerB"/>
</dbReference>
<dbReference type="AlphaFoldDB" id="A0A0M9GK30"/>
<dbReference type="GO" id="GO:0005737">
    <property type="term" value="C:cytoplasm"/>
    <property type="evidence" value="ECO:0007669"/>
    <property type="project" value="TreeGrafter"/>
</dbReference>
<dbReference type="NCBIfam" id="TIGR01488">
    <property type="entry name" value="HAD-SF-IB"/>
    <property type="match status" value="1"/>
</dbReference>
<dbReference type="EMBL" id="JSYZ01000001">
    <property type="protein sequence ID" value="KPA93246.1"/>
    <property type="molecule type" value="Genomic_DNA"/>
</dbReference>
<dbReference type="NCBIfam" id="TIGR01489">
    <property type="entry name" value="DKMTPPase-SF"/>
    <property type="match status" value="1"/>
</dbReference>
<dbReference type="PANTHER" id="PTHR43344">
    <property type="entry name" value="PHOSPHOSERINE PHOSPHATASE"/>
    <property type="match status" value="1"/>
</dbReference>